<keyword evidence="2" id="KW-1185">Reference proteome</keyword>
<sequence>MRNMYKVPFIRIIITYVFVLQSFLLAAEPVQSTLKIATFDIDATPPIGSSLTYDPMVNSWDMGLRAKGIVILGAGQPIVMCSVDWIGISNDSQDEFKRIMAEAAGTIPSRVVVHAIHQHDAPASDLGAEKLLINAGLNPIAFEGTYTRDLIKRLGLAISKSISLAVPFTHIGRGEAPVYQVASNRRILGPDGKVKATRTSATRDPAMRAEPEGLVDPMVSLISFWNNNKPLAVLSYYASHPQSYYRTGVANPDFPGIARFMRQLAVPDALHIHFNGAGGNLTAGKYNDGAKENRLILAERLADGMKRAWDLTKQEPVNASSIQWNVESVALKPAIGIETLEAKMKTETPVFVANNLSKLVWLRRLQAGKKIDLTCLNIGNVRILHLPGEPFVEYQLAAKAERPDLFVAVAGYGDYAVGYIGNSAAYAQGGYETGQASGVTAEAEGILMKAIRKLLH</sequence>
<dbReference type="EMBL" id="FNHH01000009">
    <property type="protein sequence ID" value="SDM29823.1"/>
    <property type="molecule type" value="Genomic_DNA"/>
</dbReference>
<protein>
    <recommendedName>
        <fullName evidence="3">Neutral/alkaline non-lysosomal ceramidase, N-terminal</fullName>
    </recommendedName>
</protein>
<evidence type="ECO:0008006" key="3">
    <source>
        <dbReference type="Google" id="ProtNLM"/>
    </source>
</evidence>
<dbReference type="STRING" id="990371.SAMN05421813_10948"/>
<accession>A0A1G9S2V3</accession>
<reference evidence="2" key="1">
    <citation type="submission" date="2016-10" db="EMBL/GenBank/DDBJ databases">
        <authorList>
            <person name="Varghese N."/>
            <person name="Submissions S."/>
        </authorList>
    </citation>
    <scope>NUCLEOTIDE SEQUENCE [LARGE SCALE GENOMIC DNA]</scope>
    <source>
        <strain evidence="2">DSM 24536</strain>
    </source>
</reference>
<dbReference type="RefSeq" id="WP_221406313.1">
    <property type="nucleotide sequence ID" value="NZ_FNHH01000009.1"/>
</dbReference>
<organism evidence="1 2">
    <name type="scientific">Daejeonella rubra</name>
    <dbReference type="NCBI Taxonomy" id="990371"/>
    <lineage>
        <taxon>Bacteria</taxon>
        <taxon>Pseudomonadati</taxon>
        <taxon>Bacteroidota</taxon>
        <taxon>Sphingobacteriia</taxon>
        <taxon>Sphingobacteriales</taxon>
        <taxon>Sphingobacteriaceae</taxon>
        <taxon>Daejeonella</taxon>
    </lineage>
</organism>
<proteinExistence type="predicted"/>
<name>A0A1G9S2V3_9SPHI</name>
<dbReference type="AlphaFoldDB" id="A0A1G9S2V3"/>
<evidence type="ECO:0000313" key="2">
    <source>
        <dbReference type="Proteomes" id="UP000199226"/>
    </source>
</evidence>
<evidence type="ECO:0000313" key="1">
    <source>
        <dbReference type="EMBL" id="SDM29823.1"/>
    </source>
</evidence>
<gene>
    <name evidence="1" type="ORF">SAMN05421813_10948</name>
</gene>
<dbReference type="Proteomes" id="UP000199226">
    <property type="component" value="Unassembled WGS sequence"/>
</dbReference>